<sequence>MKTQEHWEEEARRRLQSLARGEELFASYWTKRYLENLKYLPGGERILDIGCGDAKYFFKLTDKFNEFYGVELSKVHFESAKNVFPEATYIVAGGSKLPFQDSSFETIISFGAFEHNEDIGSIFKECYRVLKEGGVLLFSVPNYVSPYFPYLYISHAMKGHERIAAIGHHYTKKQLISALKEQGFREIKIVDSIYAAPVPVVGLVAGLAARLIKKMCNPRSYANPVTEEREHPQGDKIEKLRGIVKNLDYLYSKAFYPFERFGFGFMRVIYCEK</sequence>
<dbReference type="Gene3D" id="3.40.50.150">
    <property type="entry name" value="Vaccinia Virus protein VP39"/>
    <property type="match status" value="1"/>
</dbReference>
<accession>A0A9E2BJ67</accession>
<dbReference type="GO" id="GO:0032259">
    <property type="term" value="P:methylation"/>
    <property type="evidence" value="ECO:0007669"/>
    <property type="project" value="UniProtKB-KW"/>
</dbReference>
<dbReference type="InterPro" id="IPR013216">
    <property type="entry name" value="Methyltransf_11"/>
</dbReference>
<feature type="domain" description="Methyltransferase type 11" evidence="1">
    <location>
        <begin position="47"/>
        <end position="138"/>
    </location>
</feature>
<dbReference type="SUPFAM" id="SSF53335">
    <property type="entry name" value="S-adenosyl-L-methionine-dependent methyltransferases"/>
    <property type="match status" value="1"/>
</dbReference>
<dbReference type="PANTHER" id="PTHR43861">
    <property type="entry name" value="TRANS-ACONITATE 2-METHYLTRANSFERASE-RELATED"/>
    <property type="match status" value="1"/>
</dbReference>
<keyword evidence="2" id="KW-0808">Transferase</keyword>
<dbReference type="EC" id="2.1.1.-" evidence="2"/>
<dbReference type="InterPro" id="IPR029063">
    <property type="entry name" value="SAM-dependent_MTases_sf"/>
</dbReference>
<proteinExistence type="predicted"/>
<comment type="caution">
    <text evidence="2">The sequence shown here is derived from an EMBL/GenBank/DDBJ whole genome shotgun (WGS) entry which is preliminary data.</text>
</comment>
<dbReference type="CDD" id="cd02440">
    <property type="entry name" value="AdoMet_MTases"/>
    <property type="match status" value="1"/>
</dbReference>
<name>A0A9E2BJ67_PSYF1</name>
<organism evidence="2 3">
    <name type="scientific">Psychracetigena formicireducens</name>
    <dbReference type="NCBI Taxonomy" id="2986056"/>
    <lineage>
        <taxon>Bacteria</taxon>
        <taxon>Bacillati</taxon>
        <taxon>Candidatus Lithacetigenota</taxon>
        <taxon>Candidatus Psychracetigena</taxon>
    </lineage>
</organism>
<dbReference type="Proteomes" id="UP000811545">
    <property type="component" value="Unassembled WGS sequence"/>
</dbReference>
<gene>
    <name evidence="2" type="ORF">DDT42_01170</name>
</gene>
<dbReference type="AlphaFoldDB" id="A0A9E2BJ67"/>
<protein>
    <submittedName>
        <fullName evidence="2">S-adenosylmethionine-dependent methyltransferase</fullName>
        <ecNumber evidence="2">2.1.1.-</ecNumber>
    </submittedName>
</protein>
<evidence type="ECO:0000259" key="1">
    <source>
        <dbReference type="Pfam" id="PF08241"/>
    </source>
</evidence>
<dbReference type="Pfam" id="PF08241">
    <property type="entry name" value="Methyltransf_11"/>
    <property type="match status" value="1"/>
</dbReference>
<keyword evidence="2" id="KW-0489">Methyltransferase</keyword>
<evidence type="ECO:0000313" key="2">
    <source>
        <dbReference type="EMBL" id="MBT9145300.1"/>
    </source>
</evidence>
<dbReference type="GO" id="GO:0008757">
    <property type="term" value="F:S-adenosylmethionine-dependent methyltransferase activity"/>
    <property type="evidence" value="ECO:0007669"/>
    <property type="project" value="InterPro"/>
</dbReference>
<evidence type="ECO:0000313" key="3">
    <source>
        <dbReference type="Proteomes" id="UP000811545"/>
    </source>
</evidence>
<reference evidence="2 3" key="1">
    <citation type="journal article" date="2021" name="bioRxiv">
        <title>Unique metabolic strategies in Hadean analogues reveal hints for primordial physiology.</title>
        <authorList>
            <person name="Nobu M.K."/>
            <person name="Nakai R."/>
            <person name="Tamazawa S."/>
            <person name="Mori H."/>
            <person name="Toyoda A."/>
            <person name="Ijiri A."/>
            <person name="Suzuki S."/>
            <person name="Kurokawa K."/>
            <person name="Kamagata Y."/>
            <person name="Tamaki H."/>
        </authorList>
    </citation>
    <scope>NUCLEOTIDE SEQUENCE [LARGE SCALE GENOMIC DNA]</scope>
    <source>
        <strain evidence="2">BS525</strain>
    </source>
</reference>
<dbReference type="EMBL" id="QLTW01000072">
    <property type="protein sequence ID" value="MBT9145300.1"/>
    <property type="molecule type" value="Genomic_DNA"/>
</dbReference>